<dbReference type="KEGG" id="crq:GCK72_023246"/>
<sequence length="525" mass="60176">MFSAAASHQHDGISKGSRRPSLSGEYRSYRAYPKHVLIGLPTRTMKNGRPLLDTSSSLGSIVDRFYLNLVNNKHTGHFTMLDYKGILTNITGFTKTNFYVALRRGGRNSTNTSVTSSGTTSSASTSRQGGQQQERGRDQEKSRRHVRLSSEEARTTTIMGREAREDGIYTEENGAGSPFVVVVSRYNLGDMNVEKEADKKKKKGRKNHELNIPKRDMFAPDFVIQPDEDLPGFTPIVSDFDSDEDLYEAEEENFRRASLTMPPPLMGCNPDVPNEYDPVIGIISIQGVPIPRSRPIDIVPNREPPFHFFGVNGDLQVMLITERMYDVFKERVRTKGKKQMFTLMENMAMALTCGQMCGRLVPVQMMDESLFYYDYETVTFLSKEELVNLLILCEPDDIENNSVAASYPDMFYRENPEHKLERNKFYQHLMERSKIYLRRTDYMVKMNHQDFTVPFVDTVDTEQNQRLTIERQIKDNKLKDIKKLDELIESISQNLEEAERLQGLDFVRRSTLALYDARVVIPSVN</sequence>
<feature type="coiled-coil region" evidence="1">
    <location>
        <begin position="474"/>
        <end position="504"/>
    </location>
</feature>
<evidence type="ECO:0000256" key="2">
    <source>
        <dbReference type="SAM" id="MobiDB-lite"/>
    </source>
</evidence>
<feature type="region of interest" description="Disordered" evidence="2">
    <location>
        <begin position="106"/>
        <end position="170"/>
    </location>
</feature>
<evidence type="ECO:0000256" key="1">
    <source>
        <dbReference type="SAM" id="Coils"/>
    </source>
</evidence>
<feature type="region of interest" description="Disordered" evidence="2">
    <location>
        <begin position="1"/>
        <end position="24"/>
    </location>
</feature>
<dbReference type="CTD" id="9809307"/>
<dbReference type="Proteomes" id="UP000483820">
    <property type="component" value="Chromosome X"/>
</dbReference>
<evidence type="ECO:0000313" key="3">
    <source>
        <dbReference type="EMBL" id="KAF1746789.1"/>
    </source>
</evidence>
<protein>
    <submittedName>
        <fullName evidence="3">Uncharacterized protein</fullName>
    </submittedName>
</protein>
<reference evidence="3 4" key="1">
    <citation type="submission" date="2019-12" db="EMBL/GenBank/DDBJ databases">
        <title>Chromosome-level assembly of the Caenorhabditis remanei genome.</title>
        <authorList>
            <person name="Teterina A.A."/>
            <person name="Willis J.H."/>
            <person name="Phillips P.C."/>
        </authorList>
    </citation>
    <scope>NUCLEOTIDE SEQUENCE [LARGE SCALE GENOMIC DNA]</scope>
    <source>
        <strain evidence="3 4">PX506</strain>
        <tissue evidence="3">Whole organism</tissue>
    </source>
</reference>
<organism evidence="3 4">
    <name type="scientific">Caenorhabditis remanei</name>
    <name type="common">Caenorhabditis vulgaris</name>
    <dbReference type="NCBI Taxonomy" id="31234"/>
    <lineage>
        <taxon>Eukaryota</taxon>
        <taxon>Metazoa</taxon>
        <taxon>Ecdysozoa</taxon>
        <taxon>Nematoda</taxon>
        <taxon>Chromadorea</taxon>
        <taxon>Rhabditida</taxon>
        <taxon>Rhabditina</taxon>
        <taxon>Rhabditomorpha</taxon>
        <taxon>Rhabditoidea</taxon>
        <taxon>Rhabditidae</taxon>
        <taxon>Peloderinae</taxon>
        <taxon>Caenorhabditis</taxon>
    </lineage>
</organism>
<dbReference type="GeneID" id="9809307"/>
<keyword evidence="1" id="KW-0175">Coiled coil</keyword>
<comment type="caution">
    <text evidence="3">The sequence shown here is derived from an EMBL/GenBank/DDBJ whole genome shotgun (WGS) entry which is preliminary data.</text>
</comment>
<accession>A0A6A5FWK7</accession>
<dbReference type="EMBL" id="WUAV01000006">
    <property type="protein sequence ID" value="KAF1746789.1"/>
    <property type="molecule type" value="Genomic_DNA"/>
</dbReference>
<gene>
    <name evidence="3" type="ORF">GCK72_023246</name>
</gene>
<dbReference type="AlphaFoldDB" id="A0A6A5FWK7"/>
<evidence type="ECO:0000313" key="4">
    <source>
        <dbReference type="Proteomes" id="UP000483820"/>
    </source>
</evidence>
<feature type="compositionally biased region" description="Low complexity" evidence="2">
    <location>
        <begin position="107"/>
        <end position="133"/>
    </location>
</feature>
<proteinExistence type="predicted"/>
<dbReference type="RefSeq" id="XP_053578872.1">
    <property type="nucleotide sequence ID" value="XM_053735306.1"/>
</dbReference>
<name>A0A6A5FWK7_CAERE</name>